<dbReference type="Pfam" id="PF14303">
    <property type="entry name" value="NAM-associated"/>
    <property type="match status" value="1"/>
</dbReference>
<dbReference type="PANTHER" id="PTHR45023:SF4">
    <property type="entry name" value="GLYCINE-RICH PROTEIN-RELATED"/>
    <property type="match status" value="1"/>
</dbReference>
<accession>A0AAV1B4K3</accession>
<sequence length="386" mass="43580">MDPNQHNSWSNFIQNGGILPSIPNQQSNSYIGNVPLISNSHHNPNFQNSHFIPNSQNNPHFGNYSYHTPPYPYQYQQLTSQPTNPTIPHVAQIGSSGVQSNDQEHETQQFCIQGSVETINLGEEVASAPVAKTPKQRFQQKEDEVLIQSWLNVSKDSIVGVDKKGDSFWNRIGEAYNKHRDTNYKERKPMALKGRWHKINPSVQKFVGCYKQAVSTQQSGSSESNIMQAAYKIYFQDEGEKFIFEAAWRLLKDEPKWLAGSSEASTKRTKNSASGAYSSSSNPPTPTSSGYNPPSPTLSRRPIGQKAAKRKEKEKFVEMSTTPNGEKVEIERKKVDAKIKKAESAEERLKMNDLQILSKDTSNMDTRQLQAHEILCDMIREKYGIN</sequence>
<reference evidence="3 4" key="1">
    <citation type="submission" date="2023-01" db="EMBL/GenBank/DDBJ databases">
        <authorList>
            <person name="Kreplak J."/>
        </authorList>
    </citation>
    <scope>NUCLEOTIDE SEQUENCE [LARGE SCALE GENOMIC DNA]</scope>
</reference>
<evidence type="ECO:0000313" key="4">
    <source>
        <dbReference type="Proteomes" id="UP001157006"/>
    </source>
</evidence>
<dbReference type="EMBL" id="OX451741">
    <property type="protein sequence ID" value="CAI8617600.1"/>
    <property type="molecule type" value="Genomic_DNA"/>
</dbReference>
<protein>
    <recommendedName>
        <fullName evidence="2">No apical meristem-associated C-terminal domain-containing protein</fullName>
    </recommendedName>
</protein>
<organism evidence="3 4">
    <name type="scientific">Vicia faba</name>
    <name type="common">Broad bean</name>
    <name type="synonym">Faba vulgaris</name>
    <dbReference type="NCBI Taxonomy" id="3906"/>
    <lineage>
        <taxon>Eukaryota</taxon>
        <taxon>Viridiplantae</taxon>
        <taxon>Streptophyta</taxon>
        <taxon>Embryophyta</taxon>
        <taxon>Tracheophyta</taxon>
        <taxon>Spermatophyta</taxon>
        <taxon>Magnoliopsida</taxon>
        <taxon>eudicotyledons</taxon>
        <taxon>Gunneridae</taxon>
        <taxon>Pentapetalae</taxon>
        <taxon>rosids</taxon>
        <taxon>fabids</taxon>
        <taxon>Fabales</taxon>
        <taxon>Fabaceae</taxon>
        <taxon>Papilionoideae</taxon>
        <taxon>50 kb inversion clade</taxon>
        <taxon>NPAAA clade</taxon>
        <taxon>Hologalegina</taxon>
        <taxon>IRL clade</taxon>
        <taxon>Fabeae</taxon>
        <taxon>Vicia</taxon>
    </lineage>
</organism>
<feature type="region of interest" description="Disordered" evidence="1">
    <location>
        <begin position="259"/>
        <end position="323"/>
    </location>
</feature>
<evidence type="ECO:0000313" key="3">
    <source>
        <dbReference type="EMBL" id="CAI8617600.1"/>
    </source>
</evidence>
<evidence type="ECO:0000259" key="2">
    <source>
        <dbReference type="Pfam" id="PF14303"/>
    </source>
</evidence>
<dbReference type="InterPro" id="IPR029466">
    <property type="entry name" value="NAM-associated_C"/>
</dbReference>
<keyword evidence="4" id="KW-1185">Reference proteome</keyword>
<proteinExistence type="predicted"/>
<gene>
    <name evidence="3" type="ORF">VFH_VI084400</name>
</gene>
<feature type="domain" description="No apical meristem-associated C-terminal" evidence="2">
    <location>
        <begin position="241"/>
        <end position="368"/>
    </location>
</feature>
<evidence type="ECO:0000256" key="1">
    <source>
        <dbReference type="SAM" id="MobiDB-lite"/>
    </source>
</evidence>
<dbReference type="AlphaFoldDB" id="A0AAV1B4K3"/>
<feature type="compositionally biased region" description="Low complexity" evidence="1">
    <location>
        <begin position="272"/>
        <end position="292"/>
    </location>
</feature>
<dbReference type="PANTHER" id="PTHR45023">
    <property type="match status" value="1"/>
</dbReference>
<dbReference type="Proteomes" id="UP001157006">
    <property type="component" value="Chromosome 6"/>
</dbReference>
<name>A0AAV1B4K3_VICFA</name>